<reference evidence="7 8" key="1">
    <citation type="journal article" date="2003" name="DNA Res.">
        <title>Complete genome structure of Gloeobacter violaceus PCC 7421, a cyanobacterium that lacks thylakoids.</title>
        <authorList>
            <person name="Nakamura Y."/>
            <person name="Kaneko T."/>
            <person name="Sato S."/>
            <person name="Mimuro M."/>
            <person name="Miyashita H."/>
            <person name="Tsuchiya T."/>
            <person name="Sasamoto S."/>
            <person name="Watanabe A."/>
            <person name="Kawashima K."/>
            <person name="Kishida Y."/>
            <person name="Kiyokawa C."/>
            <person name="Kohara M."/>
            <person name="Matsumoto M."/>
            <person name="Matsuno A."/>
            <person name="Nakazaki N."/>
            <person name="Shimpo S."/>
            <person name="Takeuchi C."/>
            <person name="Yamada M."/>
            <person name="Tabata S."/>
        </authorList>
    </citation>
    <scope>NUCLEOTIDE SEQUENCE [LARGE SCALE GENOMIC DNA]</scope>
    <source>
        <strain evidence="8">ATCC 29082 / PCC 7421</strain>
    </source>
</reference>
<evidence type="ECO:0000256" key="4">
    <source>
        <dbReference type="ARBA" id="ARBA00022989"/>
    </source>
</evidence>
<evidence type="ECO:0000313" key="8">
    <source>
        <dbReference type="Proteomes" id="UP000000557"/>
    </source>
</evidence>
<dbReference type="GO" id="GO:0016020">
    <property type="term" value="C:membrane"/>
    <property type="evidence" value="ECO:0007669"/>
    <property type="project" value="UniProtKB-SubCell"/>
</dbReference>
<dbReference type="Pfam" id="PF07963">
    <property type="entry name" value="N_methyl"/>
    <property type="match status" value="1"/>
</dbReference>
<dbReference type="PANTHER" id="PTHR30093:SF44">
    <property type="entry name" value="TYPE II SECRETION SYSTEM CORE PROTEIN G"/>
    <property type="match status" value="1"/>
</dbReference>
<sequence>MMAIVFVLGKVSRMGNWTGRRQAGAAKGFTLIELLVVVVIVGILAAVAAPNLIGQTDKARTTEATAVLASIKNGQAEYNFKHPGEFVTIGQPTAAGQTRVPAKKTDYITSETDLGNPATPNTEQEQTEFQQILGISVGQGTAGARWNFATAGHASVFNPEGDVLVPSGAASGEGGTAQDYVAIAKGLDGTNETARLGAQIVHSQNRTLLDAKRQ</sequence>
<keyword evidence="3 6" id="KW-0812">Transmembrane</keyword>
<evidence type="ECO:0000256" key="5">
    <source>
        <dbReference type="ARBA" id="ARBA00023136"/>
    </source>
</evidence>
<proteinExistence type="predicted"/>
<dbReference type="eggNOG" id="COG2165">
    <property type="taxonomic scope" value="Bacteria"/>
</dbReference>
<evidence type="ECO:0000256" key="3">
    <source>
        <dbReference type="ARBA" id="ARBA00022692"/>
    </source>
</evidence>
<dbReference type="HOGENOM" id="CLU_1287309_0_0_3"/>
<dbReference type="InterPro" id="IPR012902">
    <property type="entry name" value="N_methyl_site"/>
</dbReference>
<dbReference type="EMBL" id="BA000045">
    <property type="protein sequence ID" value="BAC91367.1"/>
    <property type="molecule type" value="Genomic_DNA"/>
</dbReference>
<dbReference type="AlphaFoldDB" id="Q7NFU8"/>
<protein>
    <submittedName>
        <fullName evidence="7">Glr3426 protein</fullName>
    </submittedName>
</protein>
<dbReference type="SUPFAM" id="SSF54523">
    <property type="entry name" value="Pili subunits"/>
    <property type="match status" value="1"/>
</dbReference>
<keyword evidence="4 6" id="KW-1133">Transmembrane helix</keyword>
<organism evidence="7 8">
    <name type="scientific">Gloeobacter violaceus (strain ATCC 29082 / PCC 7421)</name>
    <dbReference type="NCBI Taxonomy" id="251221"/>
    <lineage>
        <taxon>Bacteria</taxon>
        <taxon>Bacillati</taxon>
        <taxon>Cyanobacteriota</taxon>
        <taxon>Cyanophyceae</taxon>
        <taxon>Gloeobacterales</taxon>
        <taxon>Gloeobacteraceae</taxon>
        <taxon>Gloeobacter</taxon>
    </lineage>
</organism>
<name>Q7NFU8_GLOVI</name>
<dbReference type="PROSITE" id="PS00409">
    <property type="entry name" value="PROKAR_NTER_METHYL"/>
    <property type="match status" value="1"/>
</dbReference>
<feature type="transmembrane region" description="Helical" evidence="6">
    <location>
        <begin position="29"/>
        <end position="53"/>
    </location>
</feature>
<dbReference type="EnsemblBacteria" id="BAC91367">
    <property type="protein sequence ID" value="BAC91367"/>
    <property type="gene ID" value="BAC91367"/>
</dbReference>
<evidence type="ECO:0000256" key="2">
    <source>
        <dbReference type="ARBA" id="ARBA00022481"/>
    </source>
</evidence>
<reference evidence="7 8" key="2">
    <citation type="journal article" date="2003" name="DNA Res.">
        <title>Complete genome structure of Gloeobacter violaceus PCC 7421, a cyanobacterium that lacks thylakoids (supplement).</title>
        <authorList>
            <person name="Nakamura Y."/>
            <person name="Kaneko T."/>
            <person name="Sato S."/>
            <person name="Mimuro M."/>
            <person name="Miyashita H."/>
            <person name="Tsuchiya T."/>
            <person name="Sasamoto S."/>
            <person name="Watanabe A."/>
            <person name="Kawashima K."/>
            <person name="Kishida Y."/>
            <person name="Kiyokawa C."/>
            <person name="Kohara M."/>
            <person name="Matsumoto M."/>
            <person name="Matsuno A."/>
            <person name="Nakazaki N."/>
            <person name="Shimpo S."/>
            <person name="Takeuchi C."/>
            <person name="Yamada M."/>
            <person name="Tabata S."/>
        </authorList>
    </citation>
    <scope>NUCLEOTIDE SEQUENCE [LARGE SCALE GENOMIC DNA]</scope>
    <source>
        <strain evidence="8">ATCC 29082 / PCC 7421</strain>
    </source>
</reference>
<dbReference type="Proteomes" id="UP000000557">
    <property type="component" value="Chromosome"/>
</dbReference>
<dbReference type="NCBIfam" id="TIGR02532">
    <property type="entry name" value="IV_pilin_GFxxxE"/>
    <property type="match status" value="1"/>
</dbReference>
<comment type="subcellular location">
    <subcellularLocation>
        <location evidence="1">Membrane</location>
        <topology evidence="1">Single-pass membrane protein</topology>
    </subcellularLocation>
</comment>
<evidence type="ECO:0000256" key="1">
    <source>
        <dbReference type="ARBA" id="ARBA00004167"/>
    </source>
</evidence>
<evidence type="ECO:0000256" key="6">
    <source>
        <dbReference type="SAM" id="Phobius"/>
    </source>
</evidence>
<accession>Q7NFU8</accession>
<dbReference type="InParanoid" id="Q7NFU8"/>
<dbReference type="InterPro" id="IPR045584">
    <property type="entry name" value="Pilin-like"/>
</dbReference>
<keyword evidence="5 6" id="KW-0472">Membrane</keyword>
<keyword evidence="8" id="KW-1185">Reference proteome</keyword>
<dbReference type="STRING" id="251221.gene:10760938"/>
<gene>
    <name evidence="7" type="ordered locus">glr3426</name>
</gene>
<keyword evidence="2" id="KW-0488">Methylation</keyword>
<dbReference type="Gene3D" id="3.30.700.10">
    <property type="entry name" value="Glycoprotein, Type 4 Pilin"/>
    <property type="match status" value="1"/>
</dbReference>
<evidence type="ECO:0000313" key="7">
    <source>
        <dbReference type="EMBL" id="BAC91367.1"/>
    </source>
</evidence>
<dbReference type="PANTHER" id="PTHR30093">
    <property type="entry name" value="GENERAL SECRETION PATHWAY PROTEIN G"/>
    <property type="match status" value="1"/>
</dbReference>
<dbReference type="KEGG" id="gvi:glr3426"/>